<dbReference type="EMBL" id="JAPXFL010000008">
    <property type="protein sequence ID" value="KAK9502432.1"/>
    <property type="molecule type" value="Genomic_DNA"/>
</dbReference>
<dbReference type="InterPro" id="IPR013087">
    <property type="entry name" value="Znf_C2H2_type"/>
</dbReference>
<evidence type="ECO:0000313" key="15">
    <source>
        <dbReference type="Proteomes" id="UP001461498"/>
    </source>
</evidence>
<dbReference type="PANTHER" id="PTHR24403">
    <property type="entry name" value="ZINC FINGER PROTEIN"/>
    <property type="match status" value="1"/>
</dbReference>
<dbReference type="Pfam" id="PF00096">
    <property type="entry name" value="zf-C2H2"/>
    <property type="match status" value="2"/>
</dbReference>
<feature type="domain" description="C2H2-type" evidence="13">
    <location>
        <begin position="152"/>
        <end position="179"/>
    </location>
</feature>
<keyword evidence="10" id="KW-0539">Nucleus</keyword>
<evidence type="ECO:0000256" key="6">
    <source>
        <dbReference type="ARBA" id="ARBA00022833"/>
    </source>
</evidence>
<dbReference type="InterPro" id="IPR036236">
    <property type="entry name" value="Znf_C2H2_sf"/>
</dbReference>
<protein>
    <recommendedName>
        <fullName evidence="13">C2H2-type domain-containing protein</fullName>
    </recommendedName>
</protein>
<keyword evidence="6" id="KW-0862">Zinc</keyword>
<evidence type="ECO:0000256" key="10">
    <source>
        <dbReference type="ARBA" id="ARBA00023242"/>
    </source>
</evidence>
<keyword evidence="3" id="KW-0479">Metal-binding</keyword>
<dbReference type="GO" id="GO:0005634">
    <property type="term" value="C:nucleus"/>
    <property type="evidence" value="ECO:0007669"/>
    <property type="project" value="UniProtKB-SubCell"/>
</dbReference>
<comment type="caution">
    <text evidence="14">The sequence shown here is derived from an EMBL/GenBank/DDBJ whole genome shotgun (WGS) entry which is preliminary data.</text>
</comment>
<evidence type="ECO:0000256" key="2">
    <source>
        <dbReference type="ARBA" id="ARBA00006991"/>
    </source>
</evidence>
<dbReference type="GO" id="GO:0010468">
    <property type="term" value="P:regulation of gene expression"/>
    <property type="evidence" value="ECO:0007669"/>
    <property type="project" value="TreeGrafter"/>
</dbReference>
<proteinExistence type="inferred from homology"/>
<evidence type="ECO:0000256" key="4">
    <source>
        <dbReference type="ARBA" id="ARBA00022737"/>
    </source>
</evidence>
<keyword evidence="7" id="KW-0805">Transcription regulation</keyword>
<evidence type="ECO:0000256" key="8">
    <source>
        <dbReference type="ARBA" id="ARBA00023125"/>
    </source>
</evidence>
<evidence type="ECO:0000313" key="14">
    <source>
        <dbReference type="EMBL" id="KAK9502432.1"/>
    </source>
</evidence>
<evidence type="ECO:0000259" key="13">
    <source>
        <dbReference type="PROSITE" id="PS50157"/>
    </source>
</evidence>
<dbReference type="FunFam" id="3.30.160.60:FF:000075">
    <property type="entry name" value="Putative zinc finger protein 536"/>
    <property type="match status" value="1"/>
</dbReference>
<dbReference type="GO" id="GO:0003677">
    <property type="term" value="F:DNA binding"/>
    <property type="evidence" value="ECO:0007669"/>
    <property type="project" value="UniProtKB-KW"/>
</dbReference>
<feature type="compositionally biased region" description="Basic and acidic residues" evidence="12">
    <location>
        <begin position="223"/>
        <end position="233"/>
    </location>
</feature>
<name>A0AAW1CVT2_9HEMI</name>
<keyword evidence="4" id="KW-0677">Repeat</keyword>
<evidence type="ECO:0000256" key="1">
    <source>
        <dbReference type="ARBA" id="ARBA00004123"/>
    </source>
</evidence>
<accession>A0AAW1CVT2</accession>
<evidence type="ECO:0000256" key="12">
    <source>
        <dbReference type="SAM" id="MobiDB-lite"/>
    </source>
</evidence>
<evidence type="ECO:0000256" key="7">
    <source>
        <dbReference type="ARBA" id="ARBA00023015"/>
    </source>
</evidence>
<dbReference type="Gene3D" id="3.30.160.60">
    <property type="entry name" value="Classic Zinc Finger"/>
    <property type="match status" value="3"/>
</dbReference>
<comment type="similarity">
    <text evidence="2">Belongs to the krueppel C2H2-type zinc-finger protein family.</text>
</comment>
<sequence>MASSCNLRCSSHGALYNHVTYNCGKEAQFQCPYCPYKGKQKVQVRRHIVYKHPLMVESSGVNQANVATYECPKCGKIYRSQGGLCNHVSFECGKDAQFKCQFCSYKTKMKGNFKRHIFVKHPDLFTDWKLPEALMFKSYPEYVQLILEGKRYFCNGCGKSYATSCGLKTHTKWECGKEPNFSCPHCTYRTKRKGSLKRHILTLHTSTMNLAESSKDSSSSSADHAHIKHQQDD</sequence>
<dbReference type="PANTHER" id="PTHR24403:SF67">
    <property type="entry name" value="FI01116P-RELATED"/>
    <property type="match status" value="1"/>
</dbReference>
<keyword evidence="8" id="KW-0238">DNA-binding</keyword>
<feature type="region of interest" description="Disordered" evidence="12">
    <location>
        <begin position="210"/>
        <end position="233"/>
    </location>
</feature>
<keyword evidence="5 11" id="KW-0863">Zinc-finger</keyword>
<feature type="domain" description="C2H2-type" evidence="13">
    <location>
        <begin position="181"/>
        <end position="209"/>
    </location>
</feature>
<comment type="subcellular location">
    <subcellularLocation>
        <location evidence="1">Nucleus</location>
    </subcellularLocation>
</comment>
<evidence type="ECO:0000256" key="9">
    <source>
        <dbReference type="ARBA" id="ARBA00023163"/>
    </source>
</evidence>
<dbReference type="InterPro" id="IPR050688">
    <property type="entry name" value="Zinc_finger/UBP_domain"/>
</dbReference>
<dbReference type="Proteomes" id="UP001461498">
    <property type="component" value="Unassembled WGS sequence"/>
</dbReference>
<evidence type="ECO:0000256" key="3">
    <source>
        <dbReference type="ARBA" id="ARBA00022723"/>
    </source>
</evidence>
<dbReference type="Pfam" id="PF13909">
    <property type="entry name" value="zf-H2C2_5"/>
    <property type="match status" value="2"/>
</dbReference>
<feature type="domain" description="C2H2-type" evidence="13">
    <location>
        <begin position="69"/>
        <end position="96"/>
    </location>
</feature>
<dbReference type="GO" id="GO:0008270">
    <property type="term" value="F:zinc ion binding"/>
    <property type="evidence" value="ECO:0007669"/>
    <property type="project" value="UniProtKB-KW"/>
</dbReference>
<dbReference type="PROSITE" id="PS50157">
    <property type="entry name" value="ZINC_FINGER_C2H2_2"/>
    <property type="match status" value="3"/>
</dbReference>
<dbReference type="SUPFAM" id="SSF57667">
    <property type="entry name" value="beta-beta-alpha zinc fingers"/>
    <property type="match status" value="2"/>
</dbReference>
<keyword evidence="9" id="KW-0804">Transcription</keyword>
<organism evidence="14 15">
    <name type="scientific">Rhynocoris fuscipes</name>
    <dbReference type="NCBI Taxonomy" id="488301"/>
    <lineage>
        <taxon>Eukaryota</taxon>
        <taxon>Metazoa</taxon>
        <taxon>Ecdysozoa</taxon>
        <taxon>Arthropoda</taxon>
        <taxon>Hexapoda</taxon>
        <taxon>Insecta</taxon>
        <taxon>Pterygota</taxon>
        <taxon>Neoptera</taxon>
        <taxon>Paraneoptera</taxon>
        <taxon>Hemiptera</taxon>
        <taxon>Heteroptera</taxon>
        <taxon>Panheteroptera</taxon>
        <taxon>Cimicomorpha</taxon>
        <taxon>Reduviidae</taxon>
        <taxon>Harpactorinae</taxon>
        <taxon>Harpactorini</taxon>
        <taxon>Rhynocoris</taxon>
    </lineage>
</organism>
<gene>
    <name evidence="14" type="ORF">O3M35_011214</name>
</gene>
<keyword evidence="15" id="KW-1185">Reference proteome</keyword>
<reference evidence="14 15" key="1">
    <citation type="submission" date="2022-12" db="EMBL/GenBank/DDBJ databases">
        <title>Chromosome-level genome assembly of true bugs.</title>
        <authorList>
            <person name="Ma L."/>
            <person name="Li H."/>
        </authorList>
    </citation>
    <scope>NUCLEOTIDE SEQUENCE [LARGE SCALE GENOMIC DNA]</scope>
    <source>
        <strain evidence="14">Lab_2022b</strain>
    </source>
</reference>
<evidence type="ECO:0000256" key="5">
    <source>
        <dbReference type="ARBA" id="ARBA00022771"/>
    </source>
</evidence>
<dbReference type="AlphaFoldDB" id="A0AAW1CVT2"/>
<dbReference type="SMART" id="SM00355">
    <property type="entry name" value="ZnF_C2H2"/>
    <property type="match status" value="5"/>
</dbReference>
<evidence type="ECO:0000256" key="11">
    <source>
        <dbReference type="PROSITE-ProRule" id="PRU00042"/>
    </source>
</evidence>